<dbReference type="NCBIfam" id="NF047437">
    <property type="entry name" value="VC2662_fam"/>
    <property type="match status" value="1"/>
</dbReference>
<name>A0A0B8NSU6_9VIBR</name>
<dbReference type="NCBIfam" id="NF047436">
    <property type="entry name" value="LA_2272_repeat"/>
    <property type="match status" value="2"/>
</dbReference>
<reference evidence="2 3" key="1">
    <citation type="submission" date="2015-01" db="EMBL/GenBank/DDBJ databases">
        <title>Vibrio sp. C1 JCM 19231 whole genome shotgun sequence.</title>
        <authorList>
            <person name="Sawabe T."/>
            <person name="Meirelles P."/>
            <person name="Feng G."/>
            <person name="Sayaka M."/>
            <person name="Hattori M."/>
            <person name="Ohkuma M."/>
        </authorList>
    </citation>
    <scope>NUCLEOTIDE SEQUENCE [LARGE SCALE GENOMIC DNA]</scope>
    <source>
        <strain evidence="3">JCM 19231</strain>
    </source>
</reference>
<comment type="caution">
    <text evidence="2">The sequence shown here is derived from an EMBL/GenBank/DDBJ whole genome shotgun (WGS) entry which is preliminary data.</text>
</comment>
<proteinExistence type="predicted"/>
<accession>A0A0B8NSU6</accession>
<sequence length="191" mass="19971">MDFKMKKRLLAATAAVALASPLAMANSSPVMFSSLNGFNAPDANAVGGVRLAVLHGKVGEVKGVDFPLLGMSETNTTTGVNFGLMFGGSKVNQQMTGVSFGLFNWMPGQTTGANVSAVNITNNVKGLNFGAVNYSQGMTVADVAFASVSKSSNFQLGFFNMTDKIDGVQIGLINCADNGFFKCFPIVNFAK</sequence>
<evidence type="ECO:0000313" key="2">
    <source>
        <dbReference type="EMBL" id="GAM55382.1"/>
    </source>
</evidence>
<gene>
    <name evidence="2" type="ORF">JCM19231_5459</name>
</gene>
<evidence type="ECO:0008006" key="4">
    <source>
        <dbReference type="Google" id="ProtNLM"/>
    </source>
</evidence>
<dbReference type="Proteomes" id="UP000031671">
    <property type="component" value="Unassembled WGS sequence"/>
</dbReference>
<dbReference type="AlphaFoldDB" id="A0A0B8NSU6"/>
<dbReference type="EMBL" id="BBRZ01000013">
    <property type="protein sequence ID" value="GAM55382.1"/>
    <property type="molecule type" value="Genomic_DNA"/>
</dbReference>
<evidence type="ECO:0000256" key="1">
    <source>
        <dbReference type="SAM" id="SignalP"/>
    </source>
</evidence>
<reference evidence="2 3" key="2">
    <citation type="submission" date="2015-01" db="EMBL/GenBank/DDBJ databases">
        <authorList>
            <consortium name="NBRP consortium"/>
            <person name="Sawabe T."/>
            <person name="Meirelles P."/>
            <person name="Feng G."/>
            <person name="Sayaka M."/>
            <person name="Hattori M."/>
            <person name="Ohkuma M."/>
        </authorList>
    </citation>
    <scope>NUCLEOTIDE SEQUENCE [LARGE SCALE GENOMIC DNA]</scope>
    <source>
        <strain evidence="3">JCM 19231</strain>
    </source>
</reference>
<evidence type="ECO:0000313" key="3">
    <source>
        <dbReference type="Proteomes" id="UP000031671"/>
    </source>
</evidence>
<organism evidence="2 3">
    <name type="scientific">Vibrio ishigakensis</name>
    <dbReference type="NCBI Taxonomy" id="1481914"/>
    <lineage>
        <taxon>Bacteria</taxon>
        <taxon>Pseudomonadati</taxon>
        <taxon>Pseudomonadota</taxon>
        <taxon>Gammaproteobacteria</taxon>
        <taxon>Vibrionales</taxon>
        <taxon>Vibrionaceae</taxon>
        <taxon>Vibrio</taxon>
    </lineage>
</organism>
<keyword evidence="3" id="KW-1185">Reference proteome</keyword>
<keyword evidence="1" id="KW-0732">Signal</keyword>
<protein>
    <recommendedName>
        <fullName evidence="4">PhaC PHA synthase</fullName>
    </recommendedName>
</protein>
<feature type="chain" id="PRO_5002136452" description="PhaC PHA synthase" evidence="1">
    <location>
        <begin position="26"/>
        <end position="191"/>
    </location>
</feature>
<dbReference type="InterPro" id="IPR058093">
    <property type="entry name" value="LA_2272-like"/>
</dbReference>
<feature type="signal peptide" evidence="1">
    <location>
        <begin position="1"/>
        <end position="25"/>
    </location>
</feature>